<dbReference type="RefSeq" id="WP_091655676.1">
    <property type="nucleotide sequence ID" value="NZ_FOVW01000015.1"/>
</dbReference>
<dbReference type="InterPro" id="IPR058625">
    <property type="entry name" value="MdtA-like_BSH"/>
</dbReference>
<evidence type="ECO:0000259" key="7">
    <source>
        <dbReference type="Pfam" id="PF25967"/>
    </source>
</evidence>
<protein>
    <submittedName>
        <fullName evidence="8">Membrane fusion protein, multidrug efflux system</fullName>
    </submittedName>
</protein>
<evidence type="ECO:0000313" key="8">
    <source>
        <dbReference type="EMBL" id="SFO78767.1"/>
    </source>
</evidence>
<dbReference type="InterPro" id="IPR006143">
    <property type="entry name" value="RND_pump_MFP"/>
</dbReference>
<dbReference type="SUPFAM" id="SSF111369">
    <property type="entry name" value="HlyD-like secretion proteins"/>
    <property type="match status" value="1"/>
</dbReference>
<dbReference type="Gene3D" id="1.10.287.470">
    <property type="entry name" value="Helix hairpin bin"/>
    <property type="match status" value="1"/>
</dbReference>
<reference evidence="9" key="1">
    <citation type="submission" date="2016-10" db="EMBL/GenBank/DDBJ databases">
        <authorList>
            <person name="Varghese N."/>
            <person name="Submissions S."/>
        </authorList>
    </citation>
    <scope>NUCLEOTIDE SEQUENCE [LARGE SCALE GENOMIC DNA]</scope>
    <source>
        <strain evidence="9">DSM 15282</strain>
    </source>
</reference>
<organism evidence="8 9">
    <name type="scientific">Algoriphagus ornithinivorans</name>
    <dbReference type="NCBI Taxonomy" id="226506"/>
    <lineage>
        <taxon>Bacteria</taxon>
        <taxon>Pseudomonadati</taxon>
        <taxon>Bacteroidota</taxon>
        <taxon>Cytophagia</taxon>
        <taxon>Cytophagales</taxon>
        <taxon>Cyclobacteriaceae</taxon>
        <taxon>Algoriphagus</taxon>
    </lineage>
</organism>
<evidence type="ECO:0000256" key="3">
    <source>
        <dbReference type="ARBA" id="ARBA00022448"/>
    </source>
</evidence>
<dbReference type="STRING" id="226506.SAMN04488519_1159"/>
<keyword evidence="9" id="KW-1185">Reference proteome</keyword>
<keyword evidence="3" id="KW-0813">Transport</keyword>
<dbReference type="Gene3D" id="2.40.420.20">
    <property type="match status" value="1"/>
</dbReference>
<evidence type="ECO:0000259" key="5">
    <source>
        <dbReference type="Pfam" id="PF25917"/>
    </source>
</evidence>
<dbReference type="AlphaFoldDB" id="A0A1I5K163"/>
<feature type="domain" description="Multidrug resistance protein MdtA-like C-terminal permuted SH3" evidence="7">
    <location>
        <begin position="286"/>
        <end position="342"/>
    </location>
</feature>
<evidence type="ECO:0000256" key="4">
    <source>
        <dbReference type="SAM" id="Phobius"/>
    </source>
</evidence>
<keyword evidence="4" id="KW-0812">Transmembrane</keyword>
<dbReference type="PANTHER" id="PTHR30469:SF36">
    <property type="entry name" value="BLL3903 PROTEIN"/>
    <property type="match status" value="1"/>
</dbReference>
<feature type="domain" description="CusB-like beta-barrel" evidence="6">
    <location>
        <begin position="209"/>
        <end position="279"/>
    </location>
</feature>
<name>A0A1I5K163_9BACT</name>
<keyword evidence="4" id="KW-1133">Transmembrane helix</keyword>
<dbReference type="GO" id="GO:0015562">
    <property type="term" value="F:efflux transmembrane transporter activity"/>
    <property type="evidence" value="ECO:0007669"/>
    <property type="project" value="TreeGrafter"/>
</dbReference>
<dbReference type="GO" id="GO:1990281">
    <property type="term" value="C:efflux pump complex"/>
    <property type="evidence" value="ECO:0007669"/>
    <property type="project" value="TreeGrafter"/>
</dbReference>
<sequence length="360" mass="40255">MKKQTKVILILAIIILVVVAFLYPRLDTRNTNENAVTSTGSGRGPAQELPVNVVKLKKESLRNQLQVTGTILPNESVDIRPEVSGLVSKISFKEGQYVTKGTPLVYLDDDELQAQYQRLQYTQKLFETQENRQKQLLAREAISQEEYDIALNQYNTTLSDLKLVEAQLAKRIIRAPFSGRIGLRMISEGSVISPSDMIASIVNIDPIKIEFSIPERYSNQVKMGAPIYFSNESSKEEVQGEVYAYEPQIDAATRTLKLRALSSNKEGKFLPGMYVRIRFVLEVTENALMVPAESIIPELQGYKVYVVGPDNKAQEKTVEIGTRTETQVQILSGLEEGDLVLATGVLQARPGMPLKYTQIN</sequence>
<dbReference type="EMBL" id="FOVW01000015">
    <property type="protein sequence ID" value="SFO78767.1"/>
    <property type="molecule type" value="Genomic_DNA"/>
</dbReference>
<evidence type="ECO:0000259" key="6">
    <source>
        <dbReference type="Pfam" id="PF25954"/>
    </source>
</evidence>
<dbReference type="Gene3D" id="2.40.30.170">
    <property type="match status" value="1"/>
</dbReference>
<dbReference type="Pfam" id="PF25954">
    <property type="entry name" value="Beta-barrel_RND_2"/>
    <property type="match status" value="1"/>
</dbReference>
<evidence type="ECO:0000313" key="9">
    <source>
        <dbReference type="Proteomes" id="UP000199564"/>
    </source>
</evidence>
<proteinExistence type="inferred from homology"/>
<accession>A0A1I5K163</accession>
<feature type="domain" description="Multidrug resistance protein MdtA-like barrel-sandwich hybrid" evidence="5">
    <location>
        <begin position="76"/>
        <end position="201"/>
    </location>
</feature>
<dbReference type="Proteomes" id="UP000199564">
    <property type="component" value="Unassembled WGS sequence"/>
</dbReference>
<dbReference type="PANTHER" id="PTHR30469">
    <property type="entry name" value="MULTIDRUG RESISTANCE PROTEIN MDTA"/>
    <property type="match status" value="1"/>
</dbReference>
<evidence type="ECO:0000256" key="2">
    <source>
        <dbReference type="ARBA" id="ARBA00009477"/>
    </source>
</evidence>
<dbReference type="InterPro" id="IPR058792">
    <property type="entry name" value="Beta-barrel_RND_2"/>
</dbReference>
<evidence type="ECO:0000256" key="1">
    <source>
        <dbReference type="ARBA" id="ARBA00004196"/>
    </source>
</evidence>
<comment type="similarity">
    <text evidence="2">Belongs to the membrane fusion protein (MFP) (TC 8.A.1) family.</text>
</comment>
<dbReference type="Pfam" id="PF25917">
    <property type="entry name" value="BSH_RND"/>
    <property type="match status" value="1"/>
</dbReference>
<dbReference type="InterPro" id="IPR058627">
    <property type="entry name" value="MdtA-like_C"/>
</dbReference>
<keyword evidence="4" id="KW-0472">Membrane</keyword>
<feature type="transmembrane region" description="Helical" evidence="4">
    <location>
        <begin position="7"/>
        <end position="26"/>
    </location>
</feature>
<dbReference type="Pfam" id="PF25967">
    <property type="entry name" value="RND-MFP_C"/>
    <property type="match status" value="1"/>
</dbReference>
<dbReference type="Gene3D" id="2.40.50.100">
    <property type="match status" value="1"/>
</dbReference>
<gene>
    <name evidence="8" type="ORF">SAMN04488519_1159</name>
</gene>
<dbReference type="NCBIfam" id="TIGR01730">
    <property type="entry name" value="RND_mfp"/>
    <property type="match status" value="1"/>
</dbReference>
<comment type="subcellular location">
    <subcellularLocation>
        <location evidence="1">Cell envelope</location>
    </subcellularLocation>
</comment>